<dbReference type="PROSITE" id="PS51885">
    <property type="entry name" value="NEPRILYSIN"/>
    <property type="match status" value="1"/>
</dbReference>
<accession>A0A9J6F1C7</accession>
<evidence type="ECO:0000259" key="1">
    <source>
        <dbReference type="Pfam" id="PF01431"/>
    </source>
</evidence>
<dbReference type="Gene3D" id="3.40.390.10">
    <property type="entry name" value="Collagenase (Catalytic Domain)"/>
    <property type="match status" value="1"/>
</dbReference>
<organism evidence="2 3">
    <name type="scientific">Rhipicephalus microplus</name>
    <name type="common">Cattle tick</name>
    <name type="synonym">Boophilus microplus</name>
    <dbReference type="NCBI Taxonomy" id="6941"/>
    <lineage>
        <taxon>Eukaryota</taxon>
        <taxon>Metazoa</taxon>
        <taxon>Ecdysozoa</taxon>
        <taxon>Arthropoda</taxon>
        <taxon>Chelicerata</taxon>
        <taxon>Arachnida</taxon>
        <taxon>Acari</taxon>
        <taxon>Parasitiformes</taxon>
        <taxon>Ixodida</taxon>
        <taxon>Ixodoidea</taxon>
        <taxon>Ixodidae</taxon>
        <taxon>Rhipicephalinae</taxon>
        <taxon>Rhipicephalus</taxon>
        <taxon>Boophilus</taxon>
    </lineage>
</organism>
<gene>
    <name evidence="2" type="ORF">HPB51_010712</name>
</gene>
<dbReference type="PANTHER" id="PTHR11733:SF241">
    <property type="entry name" value="GH26575P-RELATED"/>
    <property type="match status" value="1"/>
</dbReference>
<dbReference type="InterPro" id="IPR000718">
    <property type="entry name" value="Peptidase_M13"/>
</dbReference>
<dbReference type="Pfam" id="PF01431">
    <property type="entry name" value="Peptidase_M13"/>
    <property type="match status" value="1"/>
</dbReference>
<sequence>MDSENLADFVGTRTAYEAFASLPEKYKSVKLVGFNMTSEQLFFVNHCVKWCAEHGVLGERYAPFRSRCIVPLRNMPEFSKAFGCSEHTRMNPPHKCTFW</sequence>
<evidence type="ECO:0000313" key="2">
    <source>
        <dbReference type="EMBL" id="KAH8040475.1"/>
    </source>
</evidence>
<evidence type="ECO:0000313" key="3">
    <source>
        <dbReference type="Proteomes" id="UP000821866"/>
    </source>
</evidence>
<dbReference type="EMBL" id="JABSTU010000001">
    <property type="protein sequence ID" value="KAH8040475.1"/>
    <property type="molecule type" value="Genomic_DNA"/>
</dbReference>
<proteinExistence type="predicted"/>
<dbReference type="GO" id="GO:0016485">
    <property type="term" value="P:protein processing"/>
    <property type="evidence" value="ECO:0007669"/>
    <property type="project" value="TreeGrafter"/>
</dbReference>
<comment type="caution">
    <text evidence="2">The sequence shown here is derived from an EMBL/GenBank/DDBJ whole genome shotgun (WGS) entry which is preliminary data.</text>
</comment>
<dbReference type="GO" id="GO:0004222">
    <property type="term" value="F:metalloendopeptidase activity"/>
    <property type="evidence" value="ECO:0007669"/>
    <property type="project" value="InterPro"/>
</dbReference>
<feature type="domain" description="Peptidase M13 C-terminal" evidence="1">
    <location>
        <begin position="3"/>
        <end position="97"/>
    </location>
</feature>
<dbReference type="SUPFAM" id="SSF55486">
    <property type="entry name" value="Metalloproteases ('zincins'), catalytic domain"/>
    <property type="match status" value="1"/>
</dbReference>
<dbReference type="InterPro" id="IPR018497">
    <property type="entry name" value="Peptidase_M13_C"/>
</dbReference>
<dbReference type="Proteomes" id="UP000821866">
    <property type="component" value="Chromosome 1"/>
</dbReference>
<dbReference type="PANTHER" id="PTHR11733">
    <property type="entry name" value="ZINC METALLOPROTEASE FAMILY M13 NEPRILYSIN-RELATED"/>
    <property type="match status" value="1"/>
</dbReference>
<dbReference type="AlphaFoldDB" id="A0A9J6F1C7"/>
<name>A0A9J6F1C7_RHIMP</name>
<dbReference type="InterPro" id="IPR024079">
    <property type="entry name" value="MetalloPept_cat_dom_sf"/>
</dbReference>
<protein>
    <recommendedName>
        <fullName evidence="1">Peptidase M13 C-terminal domain-containing protein</fullName>
    </recommendedName>
</protein>
<keyword evidence="3" id="KW-1185">Reference proteome</keyword>
<reference evidence="2" key="2">
    <citation type="submission" date="2021-09" db="EMBL/GenBank/DDBJ databases">
        <authorList>
            <person name="Jia N."/>
            <person name="Wang J."/>
            <person name="Shi W."/>
            <person name="Du L."/>
            <person name="Sun Y."/>
            <person name="Zhan W."/>
            <person name="Jiang J."/>
            <person name="Wang Q."/>
            <person name="Zhang B."/>
            <person name="Ji P."/>
            <person name="Sakyi L.B."/>
            <person name="Cui X."/>
            <person name="Yuan T."/>
            <person name="Jiang B."/>
            <person name="Yang W."/>
            <person name="Lam T.T.-Y."/>
            <person name="Chang Q."/>
            <person name="Ding S."/>
            <person name="Wang X."/>
            <person name="Zhu J."/>
            <person name="Ruan X."/>
            <person name="Zhao L."/>
            <person name="Wei J."/>
            <person name="Que T."/>
            <person name="Du C."/>
            <person name="Cheng J."/>
            <person name="Dai P."/>
            <person name="Han X."/>
            <person name="Huang E."/>
            <person name="Gao Y."/>
            <person name="Liu J."/>
            <person name="Shao H."/>
            <person name="Ye R."/>
            <person name="Li L."/>
            <person name="Wei W."/>
            <person name="Wang X."/>
            <person name="Wang C."/>
            <person name="Huo Q."/>
            <person name="Li W."/>
            <person name="Guo W."/>
            <person name="Chen H."/>
            <person name="Chen S."/>
            <person name="Zhou L."/>
            <person name="Zhou L."/>
            <person name="Ni X."/>
            <person name="Tian J."/>
            <person name="Zhou Y."/>
            <person name="Sheng Y."/>
            <person name="Liu T."/>
            <person name="Pan Y."/>
            <person name="Xia L."/>
            <person name="Li J."/>
            <person name="Zhao F."/>
            <person name="Cao W."/>
        </authorList>
    </citation>
    <scope>NUCLEOTIDE SEQUENCE</scope>
    <source>
        <strain evidence="2">Rmic-2018</strain>
        <tissue evidence="2">Larvae</tissue>
    </source>
</reference>
<dbReference type="GO" id="GO:0005886">
    <property type="term" value="C:plasma membrane"/>
    <property type="evidence" value="ECO:0007669"/>
    <property type="project" value="TreeGrafter"/>
</dbReference>
<reference evidence="2" key="1">
    <citation type="journal article" date="2020" name="Cell">
        <title>Large-Scale Comparative Analyses of Tick Genomes Elucidate Their Genetic Diversity and Vector Capacities.</title>
        <authorList>
            <consortium name="Tick Genome and Microbiome Consortium (TIGMIC)"/>
            <person name="Jia N."/>
            <person name="Wang J."/>
            <person name="Shi W."/>
            <person name="Du L."/>
            <person name="Sun Y."/>
            <person name="Zhan W."/>
            <person name="Jiang J.F."/>
            <person name="Wang Q."/>
            <person name="Zhang B."/>
            <person name="Ji P."/>
            <person name="Bell-Sakyi L."/>
            <person name="Cui X.M."/>
            <person name="Yuan T.T."/>
            <person name="Jiang B.G."/>
            <person name="Yang W.F."/>
            <person name="Lam T.T."/>
            <person name="Chang Q.C."/>
            <person name="Ding S.J."/>
            <person name="Wang X.J."/>
            <person name="Zhu J.G."/>
            <person name="Ruan X.D."/>
            <person name="Zhao L."/>
            <person name="Wei J.T."/>
            <person name="Ye R.Z."/>
            <person name="Que T.C."/>
            <person name="Du C.H."/>
            <person name="Zhou Y.H."/>
            <person name="Cheng J.X."/>
            <person name="Dai P.F."/>
            <person name="Guo W.B."/>
            <person name="Han X.H."/>
            <person name="Huang E.J."/>
            <person name="Li L.F."/>
            <person name="Wei W."/>
            <person name="Gao Y.C."/>
            <person name="Liu J.Z."/>
            <person name="Shao H.Z."/>
            <person name="Wang X."/>
            <person name="Wang C.C."/>
            <person name="Yang T.C."/>
            <person name="Huo Q.B."/>
            <person name="Li W."/>
            <person name="Chen H.Y."/>
            <person name="Chen S.E."/>
            <person name="Zhou L.G."/>
            <person name="Ni X.B."/>
            <person name="Tian J.H."/>
            <person name="Sheng Y."/>
            <person name="Liu T."/>
            <person name="Pan Y.S."/>
            <person name="Xia L.Y."/>
            <person name="Li J."/>
            <person name="Zhao F."/>
            <person name="Cao W.C."/>
        </authorList>
    </citation>
    <scope>NUCLEOTIDE SEQUENCE</scope>
    <source>
        <strain evidence="2">Rmic-2018</strain>
    </source>
</reference>